<dbReference type="Proteomes" id="UP001595699">
    <property type="component" value="Unassembled WGS sequence"/>
</dbReference>
<keyword evidence="8" id="KW-1185">Reference proteome</keyword>
<dbReference type="PANTHER" id="PTHR43649">
    <property type="entry name" value="ARABINOSE-BINDING PROTEIN-RELATED"/>
    <property type="match status" value="1"/>
</dbReference>
<evidence type="ECO:0000256" key="5">
    <source>
        <dbReference type="ARBA" id="ARBA00023288"/>
    </source>
</evidence>
<keyword evidence="2 6" id="KW-0732">Signal</keyword>
<keyword evidence="3" id="KW-0472">Membrane</keyword>
<dbReference type="EMBL" id="JBHRZH010000021">
    <property type="protein sequence ID" value="MFC3763858.1"/>
    <property type="molecule type" value="Genomic_DNA"/>
</dbReference>
<feature type="signal peptide" evidence="6">
    <location>
        <begin position="1"/>
        <end position="21"/>
    </location>
</feature>
<reference evidence="8" key="1">
    <citation type="journal article" date="2019" name="Int. J. Syst. Evol. Microbiol.">
        <title>The Global Catalogue of Microorganisms (GCM) 10K type strain sequencing project: providing services to taxonomists for standard genome sequencing and annotation.</title>
        <authorList>
            <consortium name="The Broad Institute Genomics Platform"/>
            <consortium name="The Broad Institute Genome Sequencing Center for Infectious Disease"/>
            <person name="Wu L."/>
            <person name="Ma J."/>
        </authorList>
    </citation>
    <scope>NUCLEOTIDE SEQUENCE [LARGE SCALE GENOMIC DNA]</scope>
    <source>
        <strain evidence="8">CGMCC 4.7241</strain>
    </source>
</reference>
<evidence type="ECO:0000256" key="2">
    <source>
        <dbReference type="ARBA" id="ARBA00022729"/>
    </source>
</evidence>
<proteinExistence type="predicted"/>
<comment type="caution">
    <text evidence="7">The sequence shown here is derived from an EMBL/GenBank/DDBJ whole genome shotgun (WGS) entry which is preliminary data.</text>
</comment>
<gene>
    <name evidence="7" type="ORF">ACFOUW_23670</name>
</gene>
<protein>
    <submittedName>
        <fullName evidence="7">ABC transporter substrate-binding protein</fullName>
    </submittedName>
</protein>
<accession>A0ABV7YFA9</accession>
<keyword evidence="1" id="KW-1003">Cell membrane</keyword>
<dbReference type="RefSeq" id="WP_205120946.1">
    <property type="nucleotide sequence ID" value="NZ_JAFBCM010000001.1"/>
</dbReference>
<dbReference type="Gene3D" id="3.40.190.10">
    <property type="entry name" value="Periplasmic binding protein-like II"/>
    <property type="match status" value="2"/>
</dbReference>
<evidence type="ECO:0000313" key="8">
    <source>
        <dbReference type="Proteomes" id="UP001595699"/>
    </source>
</evidence>
<dbReference type="SUPFAM" id="SSF53850">
    <property type="entry name" value="Periplasmic binding protein-like II"/>
    <property type="match status" value="1"/>
</dbReference>
<keyword evidence="5" id="KW-0449">Lipoprotein</keyword>
<dbReference type="InterPro" id="IPR050490">
    <property type="entry name" value="Bact_solute-bd_prot1"/>
</dbReference>
<evidence type="ECO:0000256" key="3">
    <source>
        <dbReference type="ARBA" id="ARBA00023136"/>
    </source>
</evidence>
<evidence type="ECO:0000256" key="1">
    <source>
        <dbReference type="ARBA" id="ARBA00022475"/>
    </source>
</evidence>
<dbReference type="Pfam" id="PF01547">
    <property type="entry name" value="SBP_bac_1"/>
    <property type="match status" value="1"/>
</dbReference>
<evidence type="ECO:0000313" key="7">
    <source>
        <dbReference type="EMBL" id="MFC3763858.1"/>
    </source>
</evidence>
<sequence length="430" mass="45118">MRRRQLLAAAGLALLPGCATVAAPGGGSSGSGPEDSSKRLRILAGRYPYTDAVLGEFRQRNPGLTAAYTEGGVSFEEGSAQTLLRSGRSPDVILVNSGPGRVGLLARNGLIAPLDDVLARTGFAERYQDAVIEQTRSGPEGKIYEVVEGLDVFQVYYNKDLFAKHGATVPTTWQGFLDTCAALKKGDVSPIVAGVRDNFAGGWLLGSLVQAAAGRELMTEVIYGDGAFDDPSIVQGGQLLKDLLDAGYLDGRQAAALDGEQANAAFLKGSAAMIVVPQSQVADAAYDGEKVDHLGAFPMPPTEAGMPALPTAGLAVSWVVNNATKARSAVAAWLDWISSEDYLRLAAKNGLTLVPSLKLPAGITMHPIVADGFAKSRAGTGYNPSVYLPDTAKDAWYQAVQGIITGSLTPQQAMADVQRELVTARNGARR</sequence>
<feature type="chain" id="PRO_5047499784" evidence="6">
    <location>
        <begin position="22"/>
        <end position="430"/>
    </location>
</feature>
<keyword evidence="4" id="KW-0564">Palmitate</keyword>
<evidence type="ECO:0000256" key="4">
    <source>
        <dbReference type="ARBA" id="ARBA00023139"/>
    </source>
</evidence>
<dbReference type="InterPro" id="IPR006059">
    <property type="entry name" value="SBP"/>
</dbReference>
<dbReference type="PANTHER" id="PTHR43649:SF33">
    <property type="entry name" value="POLYGALACTURONAN_RHAMNOGALACTURONAN-BINDING PROTEIN YTCQ"/>
    <property type="match status" value="1"/>
</dbReference>
<evidence type="ECO:0000256" key="6">
    <source>
        <dbReference type="SAM" id="SignalP"/>
    </source>
</evidence>
<name>A0ABV7YFA9_9ACTN</name>
<organism evidence="7 8">
    <name type="scientific">Tenggerimyces flavus</name>
    <dbReference type="NCBI Taxonomy" id="1708749"/>
    <lineage>
        <taxon>Bacteria</taxon>
        <taxon>Bacillati</taxon>
        <taxon>Actinomycetota</taxon>
        <taxon>Actinomycetes</taxon>
        <taxon>Propionibacteriales</taxon>
        <taxon>Nocardioidaceae</taxon>
        <taxon>Tenggerimyces</taxon>
    </lineage>
</organism>